<evidence type="ECO:0000256" key="2">
    <source>
        <dbReference type="ARBA" id="ARBA00022428"/>
    </source>
</evidence>
<dbReference type="HAMAP" id="MF_01937">
    <property type="entry name" value="MenA_1"/>
    <property type="match status" value="1"/>
</dbReference>
<organism evidence="10 11">
    <name type="scientific">Pajaroellobacter abortibovis</name>
    <dbReference type="NCBI Taxonomy" id="1882918"/>
    <lineage>
        <taxon>Bacteria</taxon>
        <taxon>Pseudomonadati</taxon>
        <taxon>Myxococcota</taxon>
        <taxon>Polyangia</taxon>
        <taxon>Polyangiales</taxon>
        <taxon>Polyangiaceae</taxon>
    </lineage>
</organism>
<evidence type="ECO:0000256" key="1">
    <source>
        <dbReference type="ARBA" id="ARBA00004141"/>
    </source>
</evidence>
<comment type="function">
    <text evidence="8">Conversion of 1,4-dihydroxy-2-naphthoate (DHNA) to demethylmenaquinone (DMK).</text>
</comment>
<feature type="transmembrane region" description="Helical" evidence="8">
    <location>
        <begin position="45"/>
        <end position="65"/>
    </location>
</feature>
<keyword evidence="4 8" id="KW-0808">Transferase</keyword>
<evidence type="ECO:0000313" key="10">
    <source>
        <dbReference type="EMBL" id="APR99942.1"/>
    </source>
</evidence>
<gene>
    <name evidence="8" type="primary">menA</name>
    <name evidence="10" type="ORF">BCY86_04040</name>
</gene>
<keyword evidence="3 8" id="KW-1003">Cell membrane</keyword>
<feature type="transmembrane region" description="Helical" evidence="8">
    <location>
        <begin position="122"/>
        <end position="140"/>
    </location>
</feature>
<dbReference type="PROSITE" id="PS51257">
    <property type="entry name" value="PROKAR_LIPOPROTEIN"/>
    <property type="match status" value="1"/>
</dbReference>
<comment type="catalytic activity">
    <reaction evidence="8">
        <text>an all-trans-polyprenyl diphosphate + 1,4-dihydroxy-2-naphthoate + H(+) = a 2-demethylmenaquinol + CO2 + diphosphate</text>
        <dbReference type="Rhea" id="RHEA:26478"/>
        <dbReference type="Rhea" id="RHEA-COMP:9563"/>
        <dbReference type="Rhea" id="RHEA-COMP:9564"/>
        <dbReference type="ChEBI" id="CHEBI:11173"/>
        <dbReference type="ChEBI" id="CHEBI:15378"/>
        <dbReference type="ChEBI" id="CHEBI:16526"/>
        <dbReference type="ChEBI" id="CHEBI:33019"/>
        <dbReference type="ChEBI" id="CHEBI:55437"/>
        <dbReference type="ChEBI" id="CHEBI:58914"/>
        <dbReference type="EC" id="2.5.1.74"/>
    </reaction>
</comment>
<dbReference type="UniPathway" id="UPA00079">
    <property type="reaction ID" value="UER00168"/>
</dbReference>
<feature type="transmembrane region" description="Helical" evidence="8">
    <location>
        <begin position="235"/>
        <end position="260"/>
    </location>
</feature>
<keyword evidence="6 8" id="KW-1133">Transmembrane helix</keyword>
<evidence type="ECO:0000256" key="9">
    <source>
        <dbReference type="NCBIfam" id="TIGR00751"/>
    </source>
</evidence>
<dbReference type="RefSeq" id="WP_075276594.1">
    <property type="nucleotide sequence ID" value="NZ_CP016908.1"/>
</dbReference>
<dbReference type="PIRSF" id="PIRSF005355">
    <property type="entry name" value="UBIAD1"/>
    <property type="match status" value="1"/>
</dbReference>
<protein>
    <recommendedName>
        <fullName evidence="8 9">1,4-dihydroxy-2-naphthoate octaprenyltransferase</fullName>
        <shortName evidence="8">DHNA-octaprenyltransferase</shortName>
        <ecNumber evidence="8 9">2.5.1.74</ecNumber>
    </recommendedName>
</protein>
<dbReference type="Pfam" id="PF01040">
    <property type="entry name" value="UbiA"/>
    <property type="match status" value="1"/>
</dbReference>
<dbReference type="CDD" id="cd13962">
    <property type="entry name" value="PT_UbiA_UBIAD1"/>
    <property type="match status" value="1"/>
</dbReference>
<dbReference type="AlphaFoldDB" id="A0A1L6MWM6"/>
<dbReference type="EMBL" id="CP016908">
    <property type="protein sequence ID" value="APR99942.1"/>
    <property type="molecule type" value="Genomic_DNA"/>
</dbReference>
<proteinExistence type="inferred from homology"/>
<keyword evidence="5 8" id="KW-0812">Transmembrane</keyword>
<dbReference type="GO" id="GO:0009234">
    <property type="term" value="P:menaquinone biosynthetic process"/>
    <property type="evidence" value="ECO:0007669"/>
    <property type="project" value="UniProtKB-UniRule"/>
</dbReference>
<evidence type="ECO:0000256" key="8">
    <source>
        <dbReference type="HAMAP-Rule" id="MF_01937"/>
    </source>
</evidence>
<dbReference type="GO" id="GO:0046428">
    <property type="term" value="F:1,4-dihydroxy-2-naphthoate polyprenyltransferase activity"/>
    <property type="evidence" value="ECO:0007669"/>
    <property type="project" value="UniProtKB-UniRule"/>
</dbReference>
<dbReference type="NCBIfam" id="TIGR00751">
    <property type="entry name" value="menA"/>
    <property type="match status" value="1"/>
</dbReference>
<comment type="subcellular location">
    <subcellularLocation>
        <location evidence="8">Cell membrane</location>
        <topology evidence="8">Multi-pass membrane protein</topology>
    </subcellularLocation>
    <subcellularLocation>
        <location evidence="1">Membrane</location>
        <topology evidence="1">Multi-pass membrane protein</topology>
    </subcellularLocation>
</comment>
<feature type="transmembrane region" description="Helical" evidence="8">
    <location>
        <begin position="281"/>
        <end position="301"/>
    </location>
</feature>
<evidence type="ECO:0000256" key="4">
    <source>
        <dbReference type="ARBA" id="ARBA00022679"/>
    </source>
</evidence>
<dbReference type="InterPro" id="IPR026046">
    <property type="entry name" value="UBIAD1"/>
</dbReference>
<evidence type="ECO:0000256" key="5">
    <source>
        <dbReference type="ARBA" id="ARBA00022692"/>
    </source>
</evidence>
<reference evidence="10 11" key="1">
    <citation type="submission" date="2016-08" db="EMBL/GenBank/DDBJ databases">
        <title>Identification and validation of antigenic proteins from Pajaroellobacter abortibovis using de-novo genome sequence assembly and reverse vaccinology.</title>
        <authorList>
            <person name="Welly B.T."/>
            <person name="Miller M.R."/>
            <person name="Stott J.L."/>
            <person name="Blanchard M.T."/>
            <person name="Islas-Trejo A.D."/>
            <person name="O'Rourke S.M."/>
            <person name="Young A.E."/>
            <person name="Medrano J.F."/>
            <person name="Van Eenennaam A.L."/>
        </authorList>
    </citation>
    <scope>NUCLEOTIDE SEQUENCE [LARGE SCALE GENOMIC DNA]</scope>
    <source>
        <strain evidence="10 11">BTF92-0548A/99-0131</strain>
    </source>
</reference>
<dbReference type="PANTHER" id="PTHR13929:SF0">
    <property type="entry name" value="UBIA PRENYLTRANSFERASE DOMAIN-CONTAINING PROTEIN 1"/>
    <property type="match status" value="1"/>
</dbReference>
<dbReference type="Gene3D" id="1.10.357.140">
    <property type="entry name" value="UbiA prenyltransferase"/>
    <property type="match status" value="1"/>
</dbReference>
<dbReference type="PANTHER" id="PTHR13929">
    <property type="entry name" value="1,4-DIHYDROXY-2-NAPHTHOATE OCTAPRENYLTRANSFERASE"/>
    <property type="match status" value="1"/>
</dbReference>
<sequence length="302" mass="32918">MKEERGFLSTLNIWWLACRPATLTLTVAPVLVGTAVAYAQGQVQWLVFLITLLGGLLIQIATNLANDLFDYEKGADTAMRVGPLRVTQAGLLTTAQMRKGLWTVLTMSLGAGVYLVWKGGMILAIGGILSLLSAVAYTAGPYPLAYHGLGDLFVMLCFGFFGVCGTVLVQCGLIPKLAYMASVPVGAMATSVLVVNHIRDRDEDAACNKRTLVVKWGTSFGQKEYQFLLGTAYGMVIWIGFSGLCSKGVWLPCLTFPYGWKLRRAVLNKPRQELNEVLKKTVQLSFFFSLLMAIGLLFPSLD</sequence>
<keyword evidence="2 8" id="KW-0474">Menaquinone biosynthesis</keyword>
<dbReference type="EC" id="2.5.1.74" evidence="8 9"/>
<feature type="transmembrane region" description="Helical" evidence="8">
    <location>
        <begin position="152"/>
        <end position="170"/>
    </location>
</feature>
<comment type="pathway">
    <text evidence="8">Quinol/quinone metabolism; menaquinone biosynthesis; menaquinol from 1,4-dihydroxy-2-naphthoate: step 1/2.</text>
</comment>
<feature type="transmembrane region" description="Helical" evidence="8">
    <location>
        <begin position="12"/>
        <end position="38"/>
    </location>
</feature>
<keyword evidence="11" id="KW-1185">Reference proteome</keyword>
<dbReference type="KEGG" id="pabo:BCY86_04040"/>
<dbReference type="InterPro" id="IPR000537">
    <property type="entry name" value="UbiA_prenyltransferase"/>
</dbReference>
<evidence type="ECO:0000256" key="3">
    <source>
        <dbReference type="ARBA" id="ARBA00022475"/>
    </source>
</evidence>
<dbReference type="InterPro" id="IPR044878">
    <property type="entry name" value="UbiA_sf"/>
</dbReference>
<evidence type="ECO:0000256" key="7">
    <source>
        <dbReference type="ARBA" id="ARBA00023136"/>
    </source>
</evidence>
<dbReference type="STRING" id="1882918.BCY86_04040"/>
<dbReference type="GO" id="GO:0042371">
    <property type="term" value="P:vitamin K biosynthetic process"/>
    <property type="evidence" value="ECO:0007669"/>
    <property type="project" value="TreeGrafter"/>
</dbReference>
<accession>A0A1L6MWM6</accession>
<keyword evidence="7 8" id="KW-0472">Membrane</keyword>
<evidence type="ECO:0000313" key="11">
    <source>
        <dbReference type="Proteomes" id="UP000185544"/>
    </source>
</evidence>
<dbReference type="GO" id="GO:0005886">
    <property type="term" value="C:plasma membrane"/>
    <property type="evidence" value="ECO:0007669"/>
    <property type="project" value="UniProtKB-SubCell"/>
</dbReference>
<comment type="similarity">
    <text evidence="8">Belongs to the MenA family. Type 1 subfamily.</text>
</comment>
<name>A0A1L6MWM6_9BACT</name>
<evidence type="ECO:0000256" key="6">
    <source>
        <dbReference type="ARBA" id="ARBA00022989"/>
    </source>
</evidence>
<dbReference type="Proteomes" id="UP000185544">
    <property type="component" value="Chromosome"/>
</dbReference>
<dbReference type="InterPro" id="IPR004657">
    <property type="entry name" value="MenA"/>
</dbReference>